<dbReference type="Proteomes" id="UP000597656">
    <property type="component" value="Unassembled WGS sequence"/>
</dbReference>
<proteinExistence type="predicted"/>
<evidence type="ECO:0000313" key="2">
    <source>
        <dbReference type="EMBL" id="GGM90478.1"/>
    </source>
</evidence>
<feature type="region of interest" description="Disordered" evidence="1">
    <location>
        <begin position="74"/>
        <end position="93"/>
    </location>
</feature>
<comment type="caution">
    <text evidence="2">The sequence shown here is derived from an EMBL/GenBank/DDBJ whole genome shotgun (WGS) entry which is preliminary data.</text>
</comment>
<evidence type="ECO:0000313" key="3">
    <source>
        <dbReference type="Proteomes" id="UP000597656"/>
    </source>
</evidence>
<reference evidence="3" key="1">
    <citation type="journal article" date="2019" name="Int. J. Syst. Evol. Microbiol.">
        <title>The Global Catalogue of Microorganisms (GCM) 10K type strain sequencing project: providing services to taxonomists for standard genome sequencing and annotation.</title>
        <authorList>
            <consortium name="The Broad Institute Genomics Platform"/>
            <consortium name="The Broad Institute Genome Sequencing Center for Infectious Disease"/>
            <person name="Wu L."/>
            <person name="Ma J."/>
        </authorList>
    </citation>
    <scope>NUCLEOTIDE SEQUENCE [LARGE SCALE GENOMIC DNA]</scope>
    <source>
        <strain evidence="3">CGMCC 4.7319</strain>
    </source>
</reference>
<name>A0ABQ2HUK9_9PSEU</name>
<sequence>MTNPVTGILAPAAALGLIEGICNGLAGASRFVGAPLANDVGRRRLTVSGYTATAVLSSLTGTCRRTALFAQSYMGKEDAQNRRSNNHPSGDAL</sequence>
<keyword evidence="3" id="KW-1185">Reference proteome</keyword>
<dbReference type="RefSeq" id="WP_189155208.1">
    <property type="nucleotide sequence ID" value="NZ_BMNC01000003.1"/>
</dbReference>
<feature type="compositionally biased region" description="Polar residues" evidence="1">
    <location>
        <begin position="82"/>
        <end position="93"/>
    </location>
</feature>
<accession>A0ABQ2HUK9</accession>
<dbReference type="EMBL" id="BMNC01000003">
    <property type="protein sequence ID" value="GGM90478.1"/>
    <property type="molecule type" value="Genomic_DNA"/>
</dbReference>
<gene>
    <name evidence="2" type="ORF">GCM10011609_29350</name>
</gene>
<evidence type="ECO:0000256" key="1">
    <source>
        <dbReference type="SAM" id="MobiDB-lite"/>
    </source>
</evidence>
<protein>
    <submittedName>
        <fullName evidence="2">Uncharacterized protein</fullName>
    </submittedName>
</protein>
<organism evidence="2 3">
    <name type="scientific">Lentzea pudingi</name>
    <dbReference type="NCBI Taxonomy" id="1789439"/>
    <lineage>
        <taxon>Bacteria</taxon>
        <taxon>Bacillati</taxon>
        <taxon>Actinomycetota</taxon>
        <taxon>Actinomycetes</taxon>
        <taxon>Pseudonocardiales</taxon>
        <taxon>Pseudonocardiaceae</taxon>
        <taxon>Lentzea</taxon>
    </lineage>
</organism>